<dbReference type="SUPFAM" id="SSF52540">
    <property type="entry name" value="P-loop containing nucleoside triphosphate hydrolases"/>
    <property type="match status" value="1"/>
</dbReference>
<comment type="caution">
    <text evidence="7">The sequence shown here is derived from an EMBL/GenBank/DDBJ whole genome shotgun (WGS) entry which is preliminary data.</text>
</comment>
<dbReference type="FunFam" id="3.40.50.300:FF:000006">
    <property type="entry name" value="DNA-binding transcriptional regulator NtrC"/>
    <property type="match status" value="1"/>
</dbReference>
<sequence>MGGQKPVKHEPLNEHRIFDTWLEYAQNRKEVDLSPLSAKVAESWRRSQERDLDPFLADLTSVSDQELNQRRRKVQELISSSLPYMHKLFTLLKNDQAVITLADADAVVLEVLANTVTYPEVSYPEEGTIHSEELVGTNAIGLTLKADSPVRVVGAEHWRKINHAWVCHAAPLHISNSLIGCINVACPIQGYDETVSIHPMVLATANAIERELMLKRTINDQEKIIQQQKTLLEFVDTGIIAIDRDGVIKQVNQQALDIFKVHGAWEGRLITDLIVCDIQFMQLTEQGRMLEEQDIAVKIGSSYLHISCSTFKVELDKLGIRMVILVRTSATVRKIVNRASGASARYSFSDIIGSAPSMEQPLKIAHLASKNSANVLVMGETGTGKELLVQAIHNASDRKSKPFIAINCGAISRELIRSELFGYEGGAFTSAKSSGSLGKFELAEGGTLFLDEIGEMPLEVQSVLLRVLQTQEVVRIGGKYPIPINVRVIAATHRDLAIAVQEQTFRNDLYYRLNVLSINLPPLRERNGDILLLTDFFLKKFREQFHKPNLHIDDTAIQHITAYAWPGNIRELENVLQRAAVISENDLITSADLPNTIIEHQASMSLSSPSKGESHSMDEVKRERLIQVLETTKGNLREVANLLHVSRGTVYNMLSRYQVDPDTFRK</sequence>
<dbReference type="Pfam" id="PF02954">
    <property type="entry name" value="HTH_8"/>
    <property type="match status" value="1"/>
</dbReference>
<dbReference type="InterPro" id="IPR003593">
    <property type="entry name" value="AAA+_ATPase"/>
</dbReference>
<organism evidence="7">
    <name type="scientific">bioreactor metagenome</name>
    <dbReference type="NCBI Taxonomy" id="1076179"/>
    <lineage>
        <taxon>unclassified sequences</taxon>
        <taxon>metagenomes</taxon>
        <taxon>ecological metagenomes</taxon>
    </lineage>
</organism>
<dbReference type="PROSITE" id="PS50045">
    <property type="entry name" value="SIGMA54_INTERACT_4"/>
    <property type="match status" value="1"/>
</dbReference>
<evidence type="ECO:0000313" key="7">
    <source>
        <dbReference type="EMBL" id="MPM16943.1"/>
    </source>
</evidence>
<keyword evidence="3" id="KW-0805">Transcription regulation</keyword>
<dbReference type="Gene3D" id="3.30.450.40">
    <property type="match status" value="1"/>
</dbReference>
<dbReference type="Gene3D" id="3.30.450.20">
    <property type="entry name" value="PAS domain"/>
    <property type="match status" value="1"/>
</dbReference>
<keyword evidence="4" id="KW-0238">DNA-binding</keyword>
<dbReference type="SUPFAM" id="SSF46689">
    <property type="entry name" value="Homeodomain-like"/>
    <property type="match status" value="1"/>
</dbReference>
<dbReference type="InterPro" id="IPR025662">
    <property type="entry name" value="Sigma_54_int_dom_ATP-bd_1"/>
</dbReference>
<dbReference type="GO" id="GO:0043565">
    <property type="term" value="F:sequence-specific DNA binding"/>
    <property type="evidence" value="ECO:0007669"/>
    <property type="project" value="InterPro"/>
</dbReference>
<dbReference type="InterPro" id="IPR035965">
    <property type="entry name" value="PAS-like_dom_sf"/>
</dbReference>
<keyword evidence="2" id="KW-0067">ATP-binding</keyword>
<dbReference type="InterPro" id="IPR002197">
    <property type="entry name" value="HTH_Fis"/>
</dbReference>
<dbReference type="Gene3D" id="1.10.10.60">
    <property type="entry name" value="Homeodomain-like"/>
    <property type="match status" value="1"/>
</dbReference>
<dbReference type="Gene3D" id="3.40.50.300">
    <property type="entry name" value="P-loop containing nucleotide triphosphate hydrolases"/>
    <property type="match status" value="1"/>
</dbReference>
<dbReference type="InterPro" id="IPR009057">
    <property type="entry name" value="Homeodomain-like_sf"/>
</dbReference>
<protein>
    <submittedName>
        <fullName evidence="7">Acetoin dehydrogenase operon transcriptional activator AcoR</fullName>
    </submittedName>
</protein>
<dbReference type="PANTHER" id="PTHR32071:SF57">
    <property type="entry name" value="C4-DICARBOXYLATE TRANSPORT TRANSCRIPTIONAL REGULATORY PROTEIN DCTD"/>
    <property type="match status" value="1"/>
</dbReference>
<evidence type="ECO:0000256" key="3">
    <source>
        <dbReference type="ARBA" id="ARBA00023015"/>
    </source>
</evidence>
<dbReference type="InterPro" id="IPR027417">
    <property type="entry name" value="P-loop_NTPase"/>
</dbReference>
<evidence type="ECO:0000256" key="1">
    <source>
        <dbReference type="ARBA" id="ARBA00022741"/>
    </source>
</evidence>
<gene>
    <name evidence="7" type="primary">acoR_14</name>
    <name evidence="7" type="ORF">SDC9_63325</name>
</gene>
<name>A0A644XRQ7_9ZZZZ</name>
<dbReference type="EMBL" id="VSSQ01002705">
    <property type="protein sequence ID" value="MPM16943.1"/>
    <property type="molecule type" value="Genomic_DNA"/>
</dbReference>
<dbReference type="PANTHER" id="PTHR32071">
    <property type="entry name" value="TRANSCRIPTIONAL REGULATORY PROTEIN"/>
    <property type="match status" value="1"/>
</dbReference>
<dbReference type="InterPro" id="IPR025944">
    <property type="entry name" value="Sigma_54_int_dom_CS"/>
</dbReference>
<evidence type="ECO:0000256" key="2">
    <source>
        <dbReference type="ARBA" id="ARBA00022840"/>
    </source>
</evidence>
<dbReference type="PROSITE" id="PS00676">
    <property type="entry name" value="SIGMA54_INTERACT_2"/>
    <property type="match status" value="1"/>
</dbReference>
<dbReference type="Pfam" id="PF25601">
    <property type="entry name" value="AAA_lid_14"/>
    <property type="match status" value="1"/>
</dbReference>
<proteinExistence type="predicted"/>
<reference evidence="7" key="1">
    <citation type="submission" date="2019-08" db="EMBL/GenBank/DDBJ databases">
        <authorList>
            <person name="Kucharzyk K."/>
            <person name="Murdoch R.W."/>
            <person name="Higgins S."/>
            <person name="Loffler F."/>
        </authorList>
    </citation>
    <scope>NUCLEOTIDE SEQUENCE</scope>
</reference>
<dbReference type="InterPro" id="IPR058031">
    <property type="entry name" value="AAA_lid_NorR"/>
</dbReference>
<dbReference type="AlphaFoldDB" id="A0A644XRQ7"/>
<dbReference type="GO" id="GO:0005524">
    <property type="term" value="F:ATP binding"/>
    <property type="evidence" value="ECO:0007669"/>
    <property type="project" value="UniProtKB-KW"/>
</dbReference>
<evidence type="ECO:0000259" key="6">
    <source>
        <dbReference type="PROSITE" id="PS50045"/>
    </source>
</evidence>
<dbReference type="InterPro" id="IPR000014">
    <property type="entry name" value="PAS"/>
</dbReference>
<dbReference type="Gene3D" id="1.10.8.60">
    <property type="match status" value="1"/>
</dbReference>
<keyword evidence="1" id="KW-0547">Nucleotide-binding</keyword>
<dbReference type="CDD" id="cd00009">
    <property type="entry name" value="AAA"/>
    <property type="match status" value="1"/>
</dbReference>
<dbReference type="PROSITE" id="PS00688">
    <property type="entry name" value="SIGMA54_INTERACT_3"/>
    <property type="match status" value="1"/>
</dbReference>
<evidence type="ECO:0000256" key="4">
    <source>
        <dbReference type="ARBA" id="ARBA00023125"/>
    </source>
</evidence>
<dbReference type="InterPro" id="IPR025943">
    <property type="entry name" value="Sigma_54_int_dom_ATP-bd_2"/>
</dbReference>
<keyword evidence="5" id="KW-0804">Transcription</keyword>
<dbReference type="SMART" id="SM00382">
    <property type="entry name" value="AAA"/>
    <property type="match status" value="1"/>
</dbReference>
<evidence type="ECO:0000256" key="5">
    <source>
        <dbReference type="ARBA" id="ARBA00023163"/>
    </source>
</evidence>
<dbReference type="InterPro" id="IPR029016">
    <property type="entry name" value="GAF-like_dom_sf"/>
</dbReference>
<accession>A0A644XRQ7</accession>
<dbReference type="Pfam" id="PF00158">
    <property type="entry name" value="Sigma54_activat"/>
    <property type="match status" value="1"/>
</dbReference>
<feature type="domain" description="Sigma-54 factor interaction" evidence="6">
    <location>
        <begin position="351"/>
        <end position="581"/>
    </location>
</feature>
<dbReference type="SUPFAM" id="SSF55785">
    <property type="entry name" value="PYP-like sensor domain (PAS domain)"/>
    <property type="match status" value="1"/>
</dbReference>
<dbReference type="GO" id="GO:0006355">
    <property type="term" value="P:regulation of DNA-templated transcription"/>
    <property type="evidence" value="ECO:0007669"/>
    <property type="project" value="InterPro"/>
</dbReference>
<dbReference type="Pfam" id="PF13188">
    <property type="entry name" value="PAS_8"/>
    <property type="match status" value="1"/>
</dbReference>
<dbReference type="PROSITE" id="PS00675">
    <property type="entry name" value="SIGMA54_INTERACT_1"/>
    <property type="match status" value="1"/>
</dbReference>
<dbReference type="InterPro" id="IPR002078">
    <property type="entry name" value="Sigma_54_int"/>
</dbReference>